<dbReference type="EMBL" id="NPOA01000004">
    <property type="protein sequence ID" value="PAV30286.1"/>
    <property type="molecule type" value="Genomic_DNA"/>
</dbReference>
<dbReference type="Proteomes" id="UP000218887">
    <property type="component" value="Unassembled WGS sequence"/>
</dbReference>
<protein>
    <submittedName>
        <fullName evidence="1">Uncharacterized protein</fullName>
    </submittedName>
</protein>
<sequence length="127" mass="14946">MFIKNEIELHQNSVDHIEETFAMYTEIYQISEQIKNPIMHMYPIKDTYDPDGGLSGYIDALFFKMNVYDTENMTVYKDENLHDGILPFKELNVSQIKIFKDLSTMIVLRGEYAISTHHTDVNIYIKE</sequence>
<reference evidence="1 2" key="1">
    <citation type="submission" date="2017-08" db="EMBL/GenBank/DDBJ databases">
        <title>Virgibacillus indicus sp. nov. and Virgibacillus profoundi sp. nov, two moderately halophilic bacteria isolated from marine sediment by using the Microfluidic Streak Plate.</title>
        <authorList>
            <person name="Xu B."/>
            <person name="Hu B."/>
            <person name="Wang J."/>
            <person name="Zhu Y."/>
            <person name="Huang L."/>
            <person name="Du W."/>
            <person name="Huang Y."/>
        </authorList>
    </citation>
    <scope>NUCLEOTIDE SEQUENCE [LARGE SCALE GENOMIC DNA]</scope>
    <source>
        <strain evidence="1 2">IO3-P3-H5</strain>
    </source>
</reference>
<organism evidence="1 2">
    <name type="scientific">Virgibacillus profundi</name>
    <dbReference type="NCBI Taxonomy" id="2024555"/>
    <lineage>
        <taxon>Bacteria</taxon>
        <taxon>Bacillati</taxon>
        <taxon>Bacillota</taxon>
        <taxon>Bacilli</taxon>
        <taxon>Bacillales</taxon>
        <taxon>Bacillaceae</taxon>
        <taxon>Virgibacillus</taxon>
    </lineage>
</organism>
<name>A0A2A2IG40_9BACI</name>
<gene>
    <name evidence="1" type="ORF">CIL05_07400</name>
</gene>
<keyword evidence="2" id="KW-1185">Reference proteome</keyword>
<proteinExistence type="predicted"/>
<evidence type="ECO:0000313" key="2">
    <source>
        <dbReference type="Proteomes" id="UP000218887"/>
    </source>
</evidence>
<comment type="caution">
    <text evidence="1">The sequence shown here is derived from an EMBL/GenBank/DDBJ whole genome shotgun (WGS) entry which is preliminary data.</text>
</comment>
<dbReference type="AlphaFoldDB" id="A0A2A2IG40"/>
<evidence type="ECO:0000313" key="1">
    <source>
        <dbReference type="EMBL" id="PAV30286.1"/>
    </source>
</evidence>
<accession>A0A2A2IG40</accession>